<reference evidence="1 2" key="1">
    <citation type="submission" date="2018-07" db="EMBL/GenBank/DDBJ databases">
        <title>Section-level genome sequencing of Aspergillus section Nigri to investigate inter- and intra-species variation.</title>
        <authorList>
            <consortium name="DOE Joint Genome Institute"/>
            <person name="Vesth T.C."/>
            <person name="Nybo J.L."/>
            <person name="Theobald S."/>
            <person name="Frisvad J.C."/>
            <person name="Larsen T.O."/>
            <person name="Nielsen K.F."/>
            <person name="Hoof J.B."/>
            <person name="Brandl J."/>
            <person name="Salamov A."/>
            <person name="Riley R."/>
            <person name="Gladden J.M."/>
            <person name="Phatale P."/>
            <person name="Nielsen M.T."/>
            <person name="Lyhne E.K."/>
            <person name="Kogle M.E."/>
            <person name="Strasser K."/>
            <person name="McDonnell E."/>
            <person name="Barry K."/>
            <person name="Clum A."/>
            <person name="Chen C."/>
            <person name="Nolan M."/>
            <person name="Sandor L."/>
            <person name="Kuo A."/>
            <person name="Lipzen A."/>
            <person name="Hainaut M."/>
            <person name="Drula E."/>
            <person name="Tsang A."/>
            <person name="Magnuson J.K."/>
            <person name="Henrissat B."/>
            <person name="Wiebenga A."/>
            <person name="Simmons B.A."/>
            <person name="Makela M.R."/>
            <person name="De vries R.P."/>
            <person name="Grigoriev I.V."/>
            <person name="Mortensen U.H."/>
            <person name="Baker S.E."/>
            <person name="Andersen M.R."/>
        </authorList>
    </citation>
    <scope>NUCLEOTIDE SEQUENCE [LARGE SCALE GENOMIC DNA]</scope>
    <source>
        <strain evidence="1 2">ATCC 13496</strain>
    </source>
</reference>
<gene>
    <name evidence="1" type="ORF">M747DRAFT_293467</name>
</gene>
<organism evidence="1 2">
    <name type="scientific">Aspergillus niger ATCC 13496</name>
    <dbReference type="NCBI Taxonomy" id="1353008"/>
    <lineage>
        <taxon>Eukaryota</taxon>
        <taxon>Fungi</taxon>
        <taxon>Dikarya</taxon>
        <taxon>Ascomycota</taxon>
        <taxon>Pezizomycotina</taxon>
        <taxon>Eurotiomycetes</taxon>
        <taxon>Eurotiomycetidae</taxon>
        <taxon>Eurotiales</taxon>
        <taxon>Aspergillaceae</taxon>
        <taxon>Aspergillus</taxon>
        <taxon>Aspergillus subgen. Circumdati</taxon>
    </lineage>
</organism>
<evidence type="ECO:0000313" key="2">
    <source>
        <dbReference type="Proteomes" id="UP000253845"/>
    </source>
</evidence>
<proteinExistence type="predicted"/>
<protein>
    <submittedName>
        <fullName evidence="1">Uncharacterized protein</fullName>
    </submittedName>
</protein>
<accession>A0A370CD15</accession>
<evidence type="ECO:0000313" key="1">
    <source>
        <dbReference type="EMBL" id="RDH23682.1"/>
    </source>
</evidence>
<name>A0A370CD15_ASPNG</name>
<dbReference type="AlphaFoldDB" id="A0A370CD15"/>
<dbReference type="VEuPathDB" id="FungiDB:M747DRAFT_293467"/>
<dbReference type="Proteomes" id="UP000253845">
    <property type="component" value="Unassembled WGS sequence"/>
</dbReference>
<sequence>MSILEAQWLNNHAFVQPKGLHFRVLCTRASPAEMGMGQESGDTAMVGGSIRQMLDGELRR</sequence>
<dbReference type="EMBL" id="KZ851904">
    <property type="protein sequence ID" value="RDH23682.1"/>
    <property type="molecule type" value="Genomic_DNA"/>
</dbReference>